<sequence>MQGRIVLTLACVLAAAGASARISNVTDPDAPRSLPAQGPVSVQWEDPAQFSEIRYSHNPSESRRGHWVEQLARYLREQAQARLPAGERLEVVITDIDRAGDFEPQRSINLQDTRVIRELYPPRIELRFRRLDAGGGVIAEGERKLTNSAFLHTGRTDSDPLRYEEDLIDTWVKRELPAPVRAGS</sequence>
<dbReference type="InterPro" id="IPR021557">
    <property type="entry name" value="DUF3016"/>
</dbReference>
<evidence type="ECO:0000313" key="3">
    <source>
        <dbReference type="Proteomes" id="UP001267878"/>
    </source>
</evidence>
<proteinExistence type="predicted"/>
<keyword evidence="3" id="KW-1185">Reference proteome</keyword>
<accession>A0ABU1VSS8</accession>
<gene>
    <name evidence="2" type="ORF">J2X04_002921</name>
</gene>
<keyword evidence="1" id="KW-0732">Signal</keyword>
<evidence type="ECO:0000313" key="2">
    <source>
        <dbReference type="EMBL" id="MDR7100540.1"/>
    </source>
</evidence>
<evidence type="ECO:0000256" key="1">
    <source>
        <dbReference type="SAM" id="SignalP"/>
    </source>
</evidence>
<name>A0ABU1VSS8_9GAMM</name>
<dbReference type="Pfam" id="PF11454">
    <property type="entry name" value="DUF3016"/>
    <property type="match status" value="1"/>
</dbReference>
<organism evidence="2 3">
    <name type="scientific">Agrilutibacter niabensis</name>
    <dbReference type="NCBI Taxonomy" id="380628"/>
    <lineage>
        <taxon>Bacteria</taxon>
        <taxon>Pseudomonadati</taxon>
        <taxon>Pseudomonadota</taxon>
        <taxon>Gammaproteobacteria</taxon>
        <taxon>Lysobacterales</taxon>
        <taxon>Lysobacteraceae</taxon>
        <taxon>Agrilutibacter</taxon>
    </lineage>
</organism>
<feature type="signal peptide" evidence="1">
    <location>
        <begin position="1"/>
        <end position="20"/>
    </location>
</feature>
<comment type="caution">
    <text evidence="2">The sequence shown here is derived from an EMBL/GenBank/DDBJ whole genome shotgun (WGS) entry which is preliminary data.</text>
</comment>
<dbReference type="EMBL" id="JAVDVW010000002">
    <property type="protein sequence ID" value="MDR7100540.1"/>
    <property type="molecule type" value="Genomic_DNA"/>
</dbReference>
<dbReference type="Proteomes" id="UP001267878">
    <property type="component" value="Unassembled WGS sequence"/>
</dbReference>
<reference evidence="2 3" key="1">
    <citation type="submission" date="2023-07" db="EMBL/GenBank/DDBJ databases">
        <title>Sorghum-associated microbial communities from plants grown in Nebraska, USA.</title>
        <authorList>
            <person name="Schachtman D."/>
        </authorList>
    </citation>
    <scope>NUCLEOTIDE SEQUENCE [LARGE SCALE GENOMIC DNA]</scope>
    <source>
        <strain evidence="2 3">BE187</strain>
    </source>
</reference>
<feature type="chain" id="PRO_5046117596" description="DUF3016 domain-containing protein" evidence="1">
    <location>
        <begin position="21"/>
        <end position="184"/>
    </location>
</feature>
<evidence type="ECO:0008006" key="4">
    <source>
        <dbReference type="Google" id="ProtNLM"/>
    </source>
</evidence>
<protein>
    <recommendedName>
        <fullName evidence="4">DUF3016 domain-containing protein</fullName>
    </recommendedName>
</protein>